<gene>
    <name evidence="1" type="ORF">CLUMA_CG002409</name>
</gene>
<protein>
    <submittedName>
        <fullName evidence="1">CLUMA_CG002409, isoform A</fullName>
    </submittedName>
</protein>
<proteinExistence type="predicted"/>
<dbReference type="EMBL" id="CVRI01000009">
    <property type="protein sequence ID" value="CRK88596.1"/>
    <property type="molecule type" value="Genomic_DNA"/>
</dbReference>
<reference evidence="1 2" key="1">
    <citation type="submission" date="2015-04" db="EMBL/GenBank/DDBJ databases">
        <authorList>
            <person name="Syromyatnikov M.Y."/>
            <person name="Popov V.N."/>
        </authorList>
    </citation>
    <scope>NUCLEOTIDE SEQUENCE [LARGE SCALE GENOMIC DNA]</scope>
</reference>
<organism evidence="1 2">
    <name type="scientific">Clunio marinus</name>
    <dbReference type="NCBI Taxonomy" id="568069"/>
    <lineage>
        <taxon>Eukaryota</taxon>
        <taxon>Metazoa</taxon>
        <taxon>Ecdysozoa</taxon>
        <taxon>Arthropoda</taxon>
        <taxon>Hexapoda</taxon>
        <taxon>Insecta</taxon>
        <taxon>Pterygota</taxon>
        <taxon>Neoptera</taxon>
        <taxon>Endopterygota</taxon>
        <taxon>Diptera</taxon>
        <taxon>Nematocera</taxon>
        <taxon>Chironomoidea</taxon>
        <taxon>Chironomidae</taxon>
        <taxon>Clunio</taxon>
    </lineage>
</organism>
<evidence type="ECO:0000313" key="1">
    <source>
        <dbReference type="EMBL" id="CRK88596.1"/>
    </source>
</evidence>
<accession>A0A1J1HMH4</accession>
<dbReference type="Proteomes" id="UP000183832">
    <property type="component" value="Unassembled WGS sequence"/>
</dbReference>
<keyword evidence="2" id="KW-1185">Reference proteome</keyword>
<evidence type="ECO:0000313" key="2">
    <source>
        <dbReference type="Proteomes" id="UP000183832"/>
    </source>
</evidence>
<sequence length="66" mass="7978">MFSTLNKLFHPPQFTFYLNIHFSIRTKRDKPSEDRLKHKASFSSRKLFHKQINALFKAWIEKANKI</sequence>
<dbReference type="AlphaFoldDB" id="A0A1J1HMH4"/>
<name>A0A1J1HMH4_9DIPT</name>